<organism evidence="1">
    <name type="scientific">marine metagenome</name>
    <dbReference type="NCBI Taxonomy" id="408172"/>
    <lineage>
        <taxon>unclassified sequences</taxon>
        <taxon>metagenomes</taxon>
        <taxon>ecological metagenomes</taxon>
    </lineage>
</organism>
<sequence>KVSNLQVEQIKQFEVVISVEDHLRDCGFGSWLNESCESNNVKNKLYNSYLDKSIIGKVGSEDYLLENFKIEY</sequence>
<gene>
    <name evidence="1" type="ORF">METZ01_LOCUS511251</name>
</gene>
<accession>A0A383ENH0</accession>
<protein>
    <submittedName>
        <fullName evidence="1">Uncharacterized protein</fullName>
    </submittedName>
</protein>
<reference evidence="1" key="1">
    <citation type="submission" date="2018-05" db="EMBL/GenBank/DDBJ databases">
        <authorList>
            <person name="Lanie J.A."/>
            <person name="Ng W.-L."/>
            <person name="Kazmierczak K.M."/>
            <person name="Andrzejewski T.M."/>
            <person name="Davidsen T.M."/>
            <person name="Wayne K.J."/>
            <person name="Tettelin H."/>
            <person name="Glass J.I."/>
            <person name="Rusch D."/>
            <person name="Podicherti R."/>
            <person name="Tsui H.-C.T."/>
            <person name="Winkler M.E."/>
        </authorList>
    </citation>
    <scope>NUCLEOTIDE SEQUENCE</scope>
</reference>
<name>A0A383ENH0_9ZZZZ</name>
<evidence type="ECO:0000313" key="1">
    <source>
        <dbReference type="EMBL" id="SVE58397.1"/>
    </source>
</evidence>
<dbReference type="Gene3D" id="3.40.50.920">
    <property type="match status" value="1"/>
</dbReference>
<dbReference type="InterPro" id="IPR009014">
    <property type="entry name" value="Transketo_C/PFOR_II"/>
</dbReference>
<dbReference type="AlphaFoldDB" id="A0A383ENH0"/>
<dbReference type="EMBL" id="UINC01227491">
    <property type="protein sequence ID" value="SVE58397.1"/>
    <property type="molecule type" value="Genomic_DNA"/>
</dbReference>
<proteinExistence type="predicted"/>
<feature type="non-terminal residue" evidence="1">
    <location>
        <position position="1"/>
    </location>
</feature>